<comment type="caution">
    <text evidence="5">The sequence shown here is derived from an EMBL/GenBank/DDBJ whole genome shotgun (WGS) entry which is preliminary data.</text>
</comment>
<dbReference type="InterPro" id="IPR006311">
    <property type="entry name" value="TAT_signal"/>
</dbReference>
<dbReference type="Proteomes" id="UP001165561">
    <property type="component" value="Unassembled WGS sequence"/>
</dbReference>
<dbReference type="PANTHER" id="PTHR30024:SF47">
    <property type="entry name" value="TAURINE-BINDING PERIPLASMIC PROTEIN"/>
    <property type="match status" value="1"/>
</dbReference>
<evidence type="ECO:0000256" key="4">
    <source>
        <dbReference type="SAM" id="SignalP"/>
    </source>
</evidence>
<keyword evidence="3 4" id="KW-0732">Signal</keyword>
<dbReference type="Gene3D" id="3.40.190.10">
    <property type="entry name" value="Periplasmic binding protein-like II"/>
    <property type="match status" value="2"/>
</dbReference>
<dbReference type="PANTHER" id="PTHR30024">
    <property type="entry name" value="ALIPHATIC SULFONATES-BINDING PROTEIN-RELATED"/>
    <property type="match status" value="1"/>
</dbReference>
<protein>
    <submittedName>
        <fullName evidence="5">ABC transporter substrate-binding protein</fullName>
    </submittedName>
</protein>
<comment type="similarity">
    <text evidence="2">Belongs to the bacterial solute-binding protein SsuA/TauA family.</text>
</comment>
<dbReference type="Pfam" id="PF13379">
    <property type="entry name" value="NMT1_2"/>
    <property type="match status" value="1"/>
</dbReference>
<dbReference type="PROSITE" id="PS51318">
    <property type="entry name" value="TAT"/>
    <property type="match status" value="1"/>
</dbReference>
<proteinExistence type="inferred from homology"/>
<feature type="chain" id="PRO_5047452269" evidence="4">
    <location>
        <begin position="28"/>
        <end position="364"/>
    </location>
</feature>
<dbReference type="SUPFAM" id="SSF53850">
    <property type="entry name" value="Periplasmic binding protein-like II"/>
    <property type="match status" value="1"/>
</dbReference>
<organism evidence="5 6">
    <name type="scientific">Georgenia halotolerans</name>
    <dbReference type="NCBI Taxonomy" id="3028317"/>
    <lineage>
        <taxon>Bacteria</taxon>
        <taxon>Bacillati</taxon>
        <taxon>Actinomycetota</taxon>
        <taxon>Actinomycetes</taxon>
        <taxon>Micrococcales</taxon>
        <taxon>Bogoriellaceae</taxon>
        <taxon>Georgenia</taxon>
    </lineage>
</organism>
<sequence>MSTTRPTPARRTAVRAAAAGAALLTLAACTTADEASDEAATDEATATEDGCPVEVNEDITTEVQIAFQPIPNGDLVVRDQEWLEECMPNATIQWNQFASGAEAVQAFGSGTADLGLVGSSPATKAISPPLNIDMQVVWIHDVIGDAESLVALGDAETIEDLDGATIAVPYASTAHFSLLNALSDAGLDPSSDVNLINLSPDAMLGAWEREEIDAAWVWNPTLQELLETGTAIMSSEDTAAAGTPTYDMAAATRSFIESNPEFMTLWTELQDQAVQMIQDEPEQAAEAIGAQLGIDPAEAASQMEGYVYLRASEQAGEDYFGGTLNQDLATTAEFLLDQQEITEVSPPEVYADAVYSEAITQVAE</sequence>
<evidence type="ECO:0000313" key="5">
    <source>
        <dbReference type="EMBL" id="MDD9206571.1"/>
    </source>
</evidence>
<dbReference type="PROSITE" id="PS51257">
    <property type="entry name" value="PROKAR_LIPOPROTEIN"/>
    <property type="match status" value="1"/>
</dbReference>
<gene>
    <name evidence="5" type="ORF">PU560_08850</name>
</gene>
<feature type="signal peptide" evidence="4">
    <location>
        <begin position="1"/>
        <end position="27"/>
    </location>
</feature>
<evidence type="ECO:0000313" key="6">
    <source>
        <dbReference type="Proteomes" id="UP001165561"/>
    </source>
</evidence>
<comment type="subcellular location">
    <subcellularLocation>
        <location evidence="1">Periplasm</location>
    </subcellularLocation>
</comment>
<keyword evidence="6" id="KW-1185">Reference proteome</keyword>
<dbReference type="EMBL" id="JARACI010000922">
    <property type="protein sequence ID" value="MDD9206571.1"/>
    <property type="molecule type" value="Genomic_DNA"/>
</dbReference>
<evidence type="ECO:0000256" key="1">
    <source>
        <dbReference type="ARBA" id="ARBA00004418"/>
    </source>
</evidence>
<evidence type="ECO:0000256" key="3">
    <source>
        <dbReference type="ARBA" id="ARBA00022729"/>
    </source>
</evidence>
<reference evidence="5" key="1">
    <citation type="submission" date="2023-02" db="EMBL/GenBank/DDBJ databases">
        <title>Georgenia sp.10Sc9-8, isolated from a soil sample collected from the Taklamakan desert.</title>
        <authorList>
            <person name="Liu S."/>
        </authorList>
    </citation>
    <scope>NUCLEOTIDE SEQUENCE</scope>
    <source>
        <strain evidence="5">10Sc9-8</strain>
    </source>
</reference>
<accession>A0ABT5TWY3</accession>
<evidence type="ECO:0000256" key="2">
    <source>
        <dbReference type="ARBA" id="ARBA00010742"/>
    </source>
</evidence>
<name>A0ABT5TWY3_9MICO</name>